<dbReference type="STRING" id="279238.Saro_2695"/>
<protein>
    <recommendedName>
        <fullName evidence="3">Carrier domain-containing protein</fullName>
    </recommendedName>
</protein>
<keyword evidence="2" id="KW-1185">Reference proteome</keyword>
<dbReference type="KEGG" id="nar:Saro_2695"/>
<sequence>MPDILPIIRARTNPALHHAVTPDALLSDLGFRQEIDLVGLQCAVEEAVGREFPDQAHAHWRTVADVREAAEWFEGVVA</sequence>
<evidence type="ECO:0000313" key="1">
    <source>
        <dbReference type="EMBL" id="ABD27131.1"/>
    </source>
</evidence>
<dbReference type="RefSeq" id="WP_011446337.1">
    <property type="nucleotide sequence ID" value="NC_007794.1"/>
</dbReference>
<proteinExistence type="predicted"/>
<dbReference type="EMBL" id="CP000248">
    <property type="protein sequence ID" value="ABD27131.1"/>
    <property type="molecule type" value="Genomic_DNA"/>
</dbReference>
<gene>
    <name evidence="1" type="ordered locus">Saro_2695</name>
</gene>
<accession>Q2G4U2</accession>
<reference evidence="2" key="1">
    <citation type="submission" date="2006-01" db="EMBL/GenBank/DDBJ databases">
        <title>Complete sequence of Novosphingobium aromaticivorans DSM 12444.</title>
        <authorList>
            <consortium name="US DOE Joint Genome Institute"/>
            <person name="Copeland A."/>
            <person name="Lucas S."/>
            <person name="Lapidus A."/>
            <person name="Barry K."/>
            <person name="Detter J.C."/>
            <person name="Glavina T."/>
            <person name="Hammon N."/>
            <person name="Israni S."/>
            <person name="Pitluck S."/>
            <person name="Chain P."/>
            <person name="Malfatti S."/>
            <person name="Shin M."/>
            <person name="Vergez L."/>
            <person name="Schmutz J."/>
            <person name="Larimer F."/>
            <person name="Land M."/>
            <person name="Kyrpides N."/>
            <person name="Ivanova N."/>
            <person name="Fredrickson J."/>
            <person name="Balkwill D."/>
            <person name="Romine M.F."/>
            <person name="Richardson P."/>
        </authorList>
    </citation>
    <scope>NUCLEOTIDE SEQUENCE [LARGE SCALE GENOMIC DNA]</scope>
    <source>
        <strain evidence="2">ATCC 700278 / DSM 12444 / CCUG 56034 / CIP 105152 / NBRC 16084 / F199</strain>
    </source>
</reference>
<dbReference type="AlphaFoldDB" id="Q2G4U2"/>
<dbReference type="HOGENOM" id="CLU_2618507_0_0_5"/>
<dbReference type="Proteomes" id="UP000009134">
    <property type="component" value="Chromosome"/>
</dbReference>
<name>Q2G4U2_NOVAD</name>
<dbReference type="InterPro" id="IPR036736">
    <property type="entry name" value="ACP-like_sf"/>
</dbReference>
<evidence type="ECO:0008006" key="3">
    <source>
        <dbReference type="Google" id="ProtNLM"/>
    </source>
</evidence>
<organism evidence="1 2">
    <name type="scientific">Novosphingobium aromaticivorans (strain ATCC 700278 / DSM 12444 / CCUG 56034 / CIP 105152 / NBRC 16084 / F199)</name>
    <dbReference type="NCBI Taxonomy" id="279238"/>
    <lineage>
        <taxon>Bacteria</taxon>
        <taxon>Pseudomonadati</taxon>
        <taxon>Pseudomonadota</taxon>
        <taxon>Alphaproteobacteria</taxon>
        <taxon>Sphingomonadales</taxon>
        <taxon>Sphingomonadaceae</taxon>
        <taxon>Novosphingobium</taxon>
    </lineage>
</organism>
<dbReference type="Gene3D" id="1.10.1200.10">
    <property type="entry name" value="ACP-like"/>
    <property type="match status" value="1"/>
</dbReference>
<dbReference type="SUPFAM" id="SSF47336">
    <property type="entry name" value="ACP-like"/>
    <property type="match status" value="1"/>
</dbReference>
<evidence type="ECO:0000313" key="2">
    <source>
        <dbReference type="Proteomes" id="UP000009134"/>
    </source>
</evidence>